<dbReference type="GeneID" id="9234764"/>
<keyword evidence="1" id="KW-0472">Membrane</keyword>
<dbReference type="HOGENOM" id="CLU_105758_1_1_2"/>
<dbReference type="eggNOG" id="arCOG01644">
    <property type="taxonomic scope" value="Archaea"/>
</dbReference>
<sequence length="203" mass="21923">MDLESAKILGLVGVILELVGSLTGVSGYGSILSIVGLVLLLIAVHELAEISGVKAIFDKYLMGVIFVIIGVVIVIIIIIPLGLMGIGVPVYIRGNGFPSTSLPSLPIAVIIAVIIAFIIMYIFLLLGYIRIRDSYYMIADTFKHNIFHTVGTIYFIGAILTIILVGFIILLIGNIIELVAWATLPTQRVGVFEETTKREAPII</sequence>
<feature type="transmembrane region" description="Helical" evidence="1">
    <location>
        <begin position="150"/>
        <end position="176"/>
    </location>
</feature>
<feature type="transmembrane region" description="Helical" evidence="1">
    <location>
        <begin position="28"/>
        <end position="48"/>
    </location>
</feature>
<proteinExistence type="predicted"/>
<evidence type="ECO:0000256" key="1">
    <source>
        <dbReference type="SAM" id="Phobius"/>
    </source>
</evidence>
<protein>
    <recommendedName>
        <fullName evidence="4">DUF996 domain-containing protein</fullName>
    </recommendedName>
</protein>
<dbReference type="Proteomes" id="UP000002573">
    <property type="component" value="Chromosome"/>
</dbReference>
<organism evidence="2 3">
    <name type="scientific">Staphylothermus hellenicus (strain DSM 12710 / JCM 10830 / BK20S6-10-b1 / P8)</name>
    <dbReference type="NCBI Taxonomy" id="591019"/>
    <lineage>
        <taxon>Archaea</taxon>
        <taxon>Thermoproteota</taxon>
        <taxon>Thermoprotei</taxon>
        <taxon>Desulfurococcales</taxon>
        <taxon>Desulfurococcaceae</taxon>
        <taxon>Staphylothermus</taxon>
    </lineage>
</organism>
<evidence type="ECO:0008006" key="4">
    <source>
        <dbReference type="Google" id="ProtNLM"/>
    </source>
</evidence>
<evidence type="ECO:0000313" key="2">
    <source>
        <dbReference type="EMBL" id="ADI32561.1"/>
    </source>
</evidence>
<accession>D7D9W5</accession>
<dbReference type="InterPro" id="IPR010397">
    <property type="entry name" value="DUF996"/>
</dbReference>
<keyword evidence="1" id="KW-0812">Transmembrane</keyword>
<reference evidence="3" key="1">
    <citation type="submission" date="2010-05" db="EMBL/GenBank/DDBJ databases">
        <title>Complete sequence of Staphylothermus hellenicus DSM 12710.</title>
        <authorList>
            <consortium name="US DOE Joint Genome Institute"/>
            <person name="Lucas S."/>
            <person name="Copeland A."/>
            <person name="Lapidus A."/>
            <person name="Cheng J.-F."/>
            <person name="Bruce D."/>
            <person name="Goodwin L."/>
            <person name="Pitluck S."/>
            <person name="Davenport K."/>
            <person name="Detter J.C."/>
            <person name="Han C."/>
            <person name="Tapia R."/>
            <person name="Larimer F."/>
            <person name="Land M."/>
            <person name="Hauser L."/>
            <person name="Kyrpides N."/>
            <person name="Mikhailova N."/>
            <person name="Anderson I.J."/>
            <person name="Woyke T."/>
        </authorList>
    </citation>
    <scope>NUCLEOTIDE SEQUENCE [LARGE SCALE GENOMIC DNA]</scope>
    <source>
        <strain evidence="3">DSM 12710 / JCM 10830 / BK20S6-10-b1 / P8</strain>
    </source>
</reference>
<dbReference type="EMBL" id="CP002051">
    <property type="protein sequence ID" value="ADI32561.1"/>
    <property type="molecule type" value="Genomic_DNA"/>
</dbReference>
<feature type="transmembrane region" description="Helical" evidence="1">
    <location>
        <begin position="60"/>
        <end position="92"/>
    </location>
</feature>
<dbReference type="RefSeq" id="WP_013143759.1">
    <property type="nucleotide sequence ID" value="NC_014205.1"/>
</dbReference>
<dbReference type="OrthoDB" id="384839at2157"/>
<dbReference type="STRING" id="591019.Shell_1473"/>
<name>D7D9W5_STAHD</name>
<dbReference type="KEGG" id="shc:Shell_1473"/>
<keyword evidence="1" id="KW-1133">Transmembrane helix</keyword>
<evidence type="ECO:0000313" key="3">
    <source>
        <dbReference type="Proteomes" id="UP000002573"/>
    </source>
</evidence>
<dbReference type="AlphaFoldDB" id="D7D9W5"/>
<feature type="transmembrane region" description="Helical" evidence="1">
    <location>
        <begin position="104"/>
        <end position="129"/>
    </location>
</feature>
<gene>
    <name evidence="2" type="ordered locus">Shell_1473</name>
</gene>
<dbReference type="Pfam" id="PF06195">
    <property type="entry name" value="DUF996"/>
    <property type="match status" value="1"/>
</dbReference>
<keyword evidence="3" id="KW-1185">Reference proteome</keyword>
<reference evidence="2 3" key="2">
    <citation type="journal article" date="2011" name="Stand. Genomic Sci.">
        <title>Complete genome sequence of Staphylothermus hellenicus P8.</title>
        <authorList>
            <person name="Anderson I."/>
            <person name="Wirth R."/>
            <person name="Lucas S."/>
            <person name="Copeland A."/>
            <person name="Lapidus A."/>
            <person name="Cheng J.F."/>
            <person name="Goodwin L."/>
            <person name="Pitluck S."/>
            <person name="Davenport K."/>
            <person name="Detter J.C."/>
            <person name="Han C."/>
            <person name="Tapia R."/>
            <person name="Land M."/>
            <person name="Hauser L."/>
            <person name="Pati A."/>
            <person name="Mikhailova N."/>
            <person name="Woyke T."/>
            <person name="Klenk H.P."/>
            <person name="Kyrpides N."/>
            <person name="Ivanova N."/>
        </authorList>
    </citation>
    <scope>NUCLEOTIDE SEQUENCE [LARGE SCALE GENOMIC DNA]</scope>
    <source>
        <strain evidence="3">DSM 12710 / JCM 10830 / BK20S6-10-b1 / P8</strain>
    </source>
</reference>